<feature type="chain" id="PRO_5034637359" evidence="1">
    <location>
        <begin position="26"/>
        <end position="175"/>
    </location>
</feature>
<proteinExistence type="predicted"/>
<dbReference type="OrthoDB" id="10256774at2759"/>
<evidence type="ECO:0000256" key="1">
    <source>
        <dbReference type="SAM" id="SignalP"/>
    </source>
</evidence>
<organism evidence="2 3">
    <name type="scientific">Endocarpon pusillum</name>
    <dbReference type="NCBI Taxonomy" id="364733"/>
    <lineage>
        <taxon>Eukaryota</taxon>
        <taxon>Fungi</taxon>
        <taxon>Dikarya</taxon>
        <taxon>Ascomycota</taxon>
        <taxon>Pezizomycotina</taxon>
        <taxon>Eurotiomycetes</taxon>
        <taxon>Chaetothyriomycetidae</taxon>
        <taxon>Verrucariales</taxon>
        <taxon>Verrucariaceae</taxon>
        <taxon>Endocarpon</taxon>
    </lineage>
</organism>
<gene>
    <name evidence="2" type="ORF">GJ744_006948</name>
</gene>
<evidence type="ECO:0000313" key="3">
    <source>
        <dbReference type="Proteomes" id="UP000606974"/>
    </source>
</evidence>
<evidence type="ECO:0000313" key="2">
    <source>
        <dbReference type="EMBL" id="KAF7510252.1"/>
    </source>
</evidence>
<dbReference type="EMBL" id="JAACFV010000032">
    <property type="protein sequence ID" value="KAF7510252.1"/>
    <property type="molecule type" value="Genomic_DNA"/>
</dbReference>
<keyword evidence="3" id="KW-1185">Reference proteome</keyword>
<keyword evidence="1" id="KW-0732">Signal</keyword>
<feature type="signal peptide" evidence="1">
    <location>
        <begin position="1"/>
        <end position="25"/>
    </location>
</feature>
<name>A0A8H7E5N5_9EURO</name>
<dbReference type="AlphaFoldDB" id="A0A8H7E5N5"/>
<reference evidence="2" key="1">
    <citation type="submission" date="2020-02" db="EMBL/GenBank/DDBJ databases">
        <authorList>
            <person name="Palmer J.M."/>
        </authorList>
    </citation>
    <scope>NUCLEOTIDE SEQUENCE</scope>
    <source>
        <strain evidence="2">EPUS1.4</strain>
        <tissue evidence="2">Thallus</tissue>
    </source>
</reference>
<comment type="caution">
    <text evidence="2">The sequence shown here is derived from an EMBL/GenBank/DDBJ whole genome shotgun (WGS) entry which is preliminary data.</text>
</comment>
<dbReference type="Proteomes" id="UP000606974">
    <property type="component" value="Unassembled WGS sequence"/>
</dbReference>
<accession>A0A8H7E5N5</accession>
<sequence>MIDRESAKISDVLDLLTLLLRLVEAASAHLLAWRDEVKSNKLGLKPNNKVWQHGWDANFVTDWKSILDNPFGLNLDSIADTAHHVLGMTPKAICAGISSRFRILHVESISRKDLADRFVECQETLRKHLLGGRYDELRACVPRSKGKGTFSGTTKADLVENMARPRLTFHGTGVP</sequence>
<protein>
    <submittedName>
        <fullName evidence="2">Uncharacterized protein</fullName>
    </submittedName>
</protein>